<protein>
    <submittedName>
        <fullName evidence="2">Uncharacterized protein</fullName>
    </submittedName>
</protein>
<evidence type="ECO:0000313" key="2">
    <source>
        <dbReference type="EMBL" id="KAK9808818.1"/>
    </source>
</evidence>
<feature type="region of interest" description="Disordered" evidence="1">
    <location>
        <begin position="108"/>
        <end position="146"/>
    </location>
</feature>
<evidence type="ECO:0000256" key="1">
    <source>
        <dbReference type="SAM" id="MobiDB-lite"/>
    </source>
</evidence>
<dbReference type="AlphaFoldDB" id="A0AAW1PG02"/>
<keyword evidence="3" id="KW-1185">Reference proteome</keyword>
<sequence>MLRLASHTLRRASNYTTSTRTAAEAVRETGAAATEEGPKSKLYRILQTLKAPTSSQQIWELAEKEGLKSKRFTKEMLAQMKKGGWVATKPIGVVGKRKHTFGYILTTKIKPPSAGLSRPAAEEQTPAQGQQQQQQEAAGGKEAPAGGIFSRLAKGFSS</sequence>
<dbReference type="Proteomes" id="UP001489004">
    <property type="component" value="Unassembled WGS sequence"/>
</dbReference>
<accession>A0AAW1PG02</accession>
<organism evidence="2 3">
    <name type="scientific">[Myrmecia] bisecta</name>
    <dbReference type="NCBI Taxonomy" id="41462"/>
    <lineage>
        <taxon>Eukaryota</taxon>
        <taxon>Viridiplantae</taxon>
        <taxon>Chlorophyta</taxon>
        <taxon>core chlorophytes</taxon>
        <taxon>Trebouxiophyceae</taxon>
        <taxon>Trebouxiales</taxon>
        <taxon>Trebouxiaceae</taxon>
        <taxon>Myrmecia</taxon>
    </lineage>
</organism>
<evidence type="ECO:0000313" key="3">
    <source>
        <dbReference type="Proteomes" id="UP001489004"/>
    </source>
</evidence>
<gene>
    <name evidence="2" type="ORF">WJX72_004213</name>
</gene>
<reference evidence="2 3" key="1">
    <citation type="journal article" date="2024" name="Nat. Commun.">
        <title>Phylogenomics reveals the evolutionary origins of lichenization in chlorophyte algae.</title>
        <authorList>
            <person name="Puginier C."/>
            <person name="Libourel C."/>
            <person name="Otte J."/>
            <person name="Skaloud P."/>
            <person name="Haon M."/>
            <person name="Grisel S."/>
            <person name="Petersen M."/>
            <person name="Berrin J.G."/>
            <person name="Delaux P.M."/>
            <person name="Dal Grande F."/>
            <person name="Keller J."/>
        </authorList>
    </citation>
    <scope>NUCLEOTIDE SEQUENCE [LARGE SCALE GENOMIC DNA]</scope>
    <source>
        <strain evidence="2 3">SAG 2043</strain>
    </source>
</reference>
<comment type="caution">
    <text evidence="2">The sequence shown here is derived from an EMBL/GenBank/DDBJ whole genome shotgun (WGS) entry which is preliminary data.</text>
</comment>
<feature type="compositionally biased region" description="Low complexity" evidence="1">
    <location>
        <begin position="122"/>
        <end position="146"/>
    </location>
</feature>
<proteinExistence type="predicted"/>
<name>A0AAW1PG02_9CHLO</name>
<dbReference type="EMBL" id="JALJOR010000011">
    <property type="protein sequence ID" value="KAK9808818.1"/>
    <property type="molecule type" value="Genomic_DNA"/>
</dbReference>